<sequence>MRVFDIDQTFWRLHMRDLKHSELDLVFGGDTGSNIPGVSGADLSSSSYGNFNSNGFKDKKGKDPLAYANEQARLANWLAKHPGLTEADFYRY</sequence>
<protein>
    <submittedName>
        <fullName evidence="1">Uncharacterized protein</fullName>
    </submittedName>
</protein>
<dbReference type="Proteomes" id="UP000570514">
    <property type="component" value="Unassembled WGS sequence"/>
</dbReference>
<organism evidence="1 2">
    <name type="scientific">Rhizomicrobium palustre</name>
    <dbReference type="NCBI Taxonomy" id="189966"/>
    <lineage>
        <taxon>Bacteria</taxon>
        <taxon>Pseudomonadati</taxon>
        <taxon>Pseudomonadota</taxon>
        <taxon>Alphaproteobacteria</taxon>
        <taxon>Micropepsales</taxon>
        <taxon>Micropepsaceae</taxon>
        <taxon>Rhizomicrobium</taxon>
    </lineage>
</organism>
<evidence type="ECO:0000313" key="2">
    <source>
        <dbReference type="Proteomes" id="UP000570514"/>
    </source>
</evidence>
<gene>
    <name evidence="1" type="ORF">FHS83_003576</name>
</gene>
<comment type="caution">
    <text evidence="1">The sequence shown here is derived from an EMBL/GenBank/DDBJ whole genome shotgun (WGS) entry which is preliminary data.</text>
</comment>
<name>A0A846N2U1_9PROT</name>
<dbReference type="EMBL" id="JAASRM010000001">
    <property type="protein sequence ID" value="NIK90258.1"/>
    <property type="molecule type" value="Genomic_DNA"/>
</dbReference>
<keyword evidence="2" id="KW-1185">Reference proteome</keyword>
<dbReference type="RefSeq" id="WP_167084647.1">
    <property type="nucleotide sequence ID" value="NZ_BAAADC010000001.1"/>
</dbReference>
<evidence type="ECO:0000313" key="1">
    <source>
        <dbReference type="EMBL" id="NIK90258.1"/>
    </source>
</evidence>
<reference evidence="1 2" key="1">
    <citation type="submission" date="2020-03" db="EMBL/GenBank/DDBJ databases">
        <title>Genomic Encyclopedia of Type Strains, Phase IV (KMG-IV): sequencing the most valuable type-strain genomes for metagenomic binning, comparative biology and taxonomic classification.</title>
        <authorList>
            <person name="Goeker M."/>
        </authorList>
    </citation>
    <scope>NUCLEOTIDE SEQUENCE [LARGE SCALE GENOMIC DNA]</scope>
    <source>
        <strain evidence="1 2">DSM 19867</strain>
    </source>
</reference>
<dbReference type="AlphaFoldDB" id="A0A846N2U1"/>
<proteinExistence type="predicted"/>
<accession>A0A846N2U1</accession>